<evidence type="ECO:0000256" key="5">
    <source>
        <dbReference type="ARBA" id="ARBA00022737"/>
    </source>
</evidence>
<evidence type="ECO:0000256" key="6">
    <source>
        <dbReference type="ARBA" id="ARBA00022771"/>
    </source>
</evidence>
<dbReference type="CDD" id="cd20336">
    <property type="entry name" value="Rcat_RBR"/>
    <property type="match status" value="1"/>
</dbReference>
<reference evidence="10" key="1">
    <citation type="journal article" date="2020" name="Stud. Mycol.">
        <title>101 Dothideomycetes genomes: a test case for predicting lifestyles and emergence of pathogens.</title>
        <authorList>
            <person name="Haridas S."/>
            <person name="Albert R."/>
            <person name="Binder M."/>
            <person name="Bloem J."/>
            <person name="Labutti K."/>
            <person name="Salamov A."/>
            <person name="Andreopoulos B."/>
            <person name="Baker S."/>
            <person name="Barry K."/>
            <person name="Bills G."/>
            <person name="Bluhm B."/>
            <person name="Cannon C."/>
            <person name="Castanera R."/>
            <person name="Culley D."/>
            <person name="Daum C."/>
            <person name="Ezra D."/>
            <person name="Gonzalez J."/>
            <person name="Henrissat B."/>
            <person name="Kuo A."/>
            <person name="Liang C."/>
            <person name="Lipzen A."/>
            <person name="Lutzoni F."/>
            <person name="Magnuson J."/>
            <person name="Mondo S."/>
            <person name="Nolan M."/>
            <person name="Ohm R."/>
            <person name="Pangilinan J."/>
            <person name="Park H.-J."/>
            <person name="Ramirez L."/>
            <person name="Alfaro M."/>
            <person name="Sun H."/>
            <person name="Tritt A."/>
            <person name="Yoshinaga Y."/>
            <person name="Zwiers L.-H."/>
            <person name="Turgeon B."/>
            <person name="Goodwin S."/>
            <person name="Spatafora J."/>
            <person name="Crous P."/>
            <person name="Grigoriev I."/>
        </authorList>
    </citation>
    <scope>NUCLEOTIDE SEQUENCE</scope>
    <source>
        <strain evidence="10">ATCC 36951</strain>
    </source>
</reference>
<keyword evidence="8" id="KW-0862">Zinc</keyword>
<evidence type="ECO:0000256" key="2">
    <source>
        <dbReference type="ARBA" id="ARBA00012251"/>
    </source>
</evidence>
<dbReference type="InterPro" id="IPR044066">
    <property type="entry name" value="TRIAD_supradom"/>
</dbReference>
<dbReference type="EC" id="2.3.2.31" evidence="2"/>
<evidence type="ECO:0000256" key="7">
    <source>
        <dbReference type="ARBA" id="ARBA00022786"/>
    </source>
</evidence>
<dbReference type="Gene3D" id="1.20.120.1750">
    <property type="match status" value="1"/>
</dbReference>
<feature type="domain" description="RING-type" evidence="9">
    <location>
        <begin position="62"/>
        <end position="289"/>
    </location>
</feature>
<dbReference type="GO" id="GO:0008270">
    <property type="term" value="F:zinc ion binding"/>
    <property type="evidence" value="ECO:0007669"/>
    <property type="project" value="UniProtKB-KW"/>
</dbReference>
<dbReference type="GO" id="GO:0061630">
    <property type="term" value="F:ubiquitin protein ligase activity"/>
    <property type="evidence" value="ECO:0007669"/>
    <property type="project" value="UniProtKB-EC"/>
</dbReference>
<dbReference type="Proteomes" id="UP000799537">
    <property type="component" value="Unassembled WGS sequence"/>
</dbReference>
<keyword evidence="7" id="KW-0833">Ubl conjugation pathway</keyword>
<sequence length="603" mass="68584">MAYVHDKRSTPASALAALRSAAIHPQLFTTASLRYCHPYAVVFVPLRVLRLRQHFPNCPTRQASCLRTCFDTTLLSILYPYHRLQLPCGGHAYCTECWHTAVELAVTKESNYPIRCGSTACDDLPDQFVIDNLAAQAPAVQTLLNAYREKIQEYKITPQDRTYCANRECILVEGHSQYIDSKIFGFQGQVICPSCGGMTCCSSKALITNEAFHVCGDTKHDEAMREYVESLPEDERWLWKKCPSCGIWVNKVTACNHMECSYCNGEFCLVCGRTWEGPTTCRFGCPKFEAPVYDWEGFNQLGFNPETGLDHYDDNDGDWEEEEEHVFGEDGCDQWGWDVSGYDREGFDADGFNRERINRQGFDLWGFNAAGYDQNGIDRYGRDVNGFDKDGFDVDGFDVNKISLRNLHRGYYDEEGYDPFGMDVFGFSRAGFDVDGYDKYGFSYEGFDSEGYDGRGYNVHGYDIEGYDRDGRKAQGYNRDGFTARHRDADGNIEPGYYKAADGRLYPIIREGPSAKVMECDHHTRHVWTEATCLVCQWTSDLFSRHCGDCGTYLCKQCDRAGVDIQRNVIRERFLWPGSDSYGIAEMFGEEELEQTVEETEAA</sequence>
<evidence type="ECO:0000259" key="9">
    <source>
        <dbReference type="PROSITE" id="PS51873"/>
    </source>
</evidence>
<proteinExistence type="predicted"/>
<organism evidence="10 11">
    <name type="scientific">Zasmidium cellare ATCC 36951</name>
    <dbReference type="NCBI Taxonomy" id="1080233"/>
    <lineage>
        <taxon>Eukaryota</taxon>
        <taxon>Fungi</taxon>
        <taxon>Dikarya</taxon>
        <taxon>Ascomycota</taxon>
        <taxon>Pezizomycotina</taxon>
        <taxon>Dothideomycetes</taxon>
        <taxon>Dothideomycetidae</taxon>
        <taxon>Mycosphaerellales</taxon>
        <taxon>Mycosphaerellaceae</taxon>
        <taxon>Zasmidium</taxon>
    </lineage>
</organism>
<dbReference type="AlphaFoldDB" id="A0A6A6D6H4"/>
<dbReference type="OrthoDB" id="6132182at2759"/>
<dbReference type="InterPro" id="IPR002867">
    <property type="entry name" value="IBR_dom"/>
</dbReference>
<evidence type="ECO:0000256" key="4">
    <source>
        <dbReference type="ARBA" id="ARBA00022723"/>
    </source>
</evidence>
<keyword evidence="4" id="KW-0479">Metal-binding</keyword>
<keyword evidence="11" id="KW-1185">Reference proteome</keyword>
<keyword evidence="5" id="KW-0677">Repeat</keyword>
<keyword evidence="3" id="KW-0808">Transferase</keyword>
<dbReference type="RefSeq" id="XP_033674155.1">
    <property type="nucleotide sequence ID" value="XM_033811328.1"/>
</dbReference>
<evidence type="ECO:0000313" key="11">
    <source>
        <dbReference type="Proteomes" id="UP000799537"/>
    </source>
</evidence>
<gene>
    <name evidence="10" type="ORF">M409DRAFT_49735</name>
</gene>
<evidence type="ECO:0000313" key="10">
    <source>
        <dbReference type="EMBL" id="KAF2173266.1"/>
    </source>
</evidence>
<evidence type="ECO:0000256" key="1">
    <source>
        <dbReference type="ARBA" id="ARBA00001798"/>
    </source>
</evidence>
<dbReference type="EMBL" id="ML993580">
    <property type="protein sequence ID" value="KAF2173266.1"/>
    <property type="molecule type" value="Genomic_DNA"/>
</dbReference>
<dbReference type="PROSITE" id="PS51873">
    <property type="entry name" value="TRIAD"/>
    <property type="match status" value="1"/>
</dbReference>
<dbReference type="InterPro" id="IPR031127">
    <property type="entry name" value="E3_UB_ligase_RBR"/>
</dbReference>
<protein>
    <recommendedName>
        <fullName evidence="2">RBR-type E3 ubiquitin transferase</fullName>
        <ecNumber evidence="2">2.3.2.31</ecNumber>
    </recommendedName>
</protein>
<comment type="catalytic activity">
    <reaction evidence="1">
        <text>[E2 ubiquitin-conjugating enzyme]-S-ubiquitinyl-L-cysteine + [acceptor protein]-L-lysine = [E2 ubiquitin-conjugating enzyme]-L-cysteine + [acceptor protein]-N(6)-ubiquitinyl-L-lysine.</text>
        <dbReference type="EC" id="2.3.2.31"/>
    </reaction>
</comment>
<evidence type="ECO:0000256" key="3">
    <source>
        <dbReference type="ARBA" id="ARBA00022679"/>
    </source>
</evidence>
<dbReference type="GO" id="GO:0016567">
    <property type="term" value="P:protein ubiquitination"/>
    <property type="evidence" value="ECO:0007669"/>
    <property type="project" value="InterPro"/>
</dbReference>
<dbReference type="PANTHER" id="PTHR11685">
    <property type="entry name" value="RBR FAMILY RING FINGER AND IBR DOMAIN-CONTAINING"/>
    <property type="match status" value="1"/>
</dbReference>
<evidence type="ECO:0000256" key="8">
    <source>
        <dbReference type="ARBA" id="ARBA00022833"/>
    </source>
</evidence>
<accession>A0A6A6D6H4</accession>
<keyword evidence="6" id="KW-0863">Zinc-finger</keyword>
<dbReference type="GeneID" id="54564600"/>
<dbReference type="SUPFAM" id="SSF57850">
    <property type="entry name" value="RING/U-box"/>
    <property type="match status" value="1"/>
</dbReference>
<dbReference type="Pfam" id="PF01485">
    <property type="entry name" value="IBR"/>
    <property type="match status" value="1"/>
</dbReference>
<name>A0A6A6D6H4_ZASCE</name>